<dbReference type="GO" id="GO:0005576">
    <property type="term" value="C:extracellular region"/>
    <property type="evidence" value="ECO:0007669"/>
    <property type="project" value="UniProtKB-SubCell"/>
</dbReference>
<evidence type="ECO:0000259" key="19">
    <source>
        <dbReference type="PROSITE" id="PS50873"/>
    </source>
</evidence>
<evidence type="ECO:0000256" key="7">
    <source>
        <dbReference type="ARBA" id="ARBA00023002"/>
    </source>
</evidence>
<dbReference type="PROSITE" id="PS00436">
    <property type="entry name" value="PEROXIDASE_2"/>
    <property type="match status" value="1"/>
</dbReference>
<dbReference type="Pfam" id="PF00141">
    <property type="entry name" value="peroxidase"/>
    <property type="match status" value="1"/>
</dbReference>
<keyword evidence="21" id="KW-1185">Reference proteome</keyword>
<keyword evidence="12 18" id="KW-0376">Hydrogen peroxide</keyword>
<evidence type="ECO:0000256" key="15">
    <source>
        <dbReference type="PIRSR" id="PIRSR600823-3"/>
    </source>
</evidence>
<feature type="binding site" evidence="15">
    <location>
        <position position="67"/>
    </location>
    <ligand>
        <name>Ca(2+)</name>
        <dbReference type="ChEBI" id="CHEBI:29108"/>
        <label>1</label>
    </ligand>
</feature>
<dbReference type="InterPro" id="IPR019794">
    <property type="entry name" value="Peroxidases_AS"/>
</dbReference>
<evidence type="ECO:0000256" key="16">
    <source>
        <dbReference type="PIRSR" id="PIRSR600823-4"/>
    </source>
</evidence>
<sequence length="326" mass="35406">MGLRGNAVLLAIVLRLSMIPRPEAQLQYGYYQNTCPQTETIVMEEVKKGLAKDLGLAADFVRMHFHDCFVRGCDGSILIDSTPGNTAEKDSPINNPSLQGYDIIDNAKTRLEAACKAVVSCSDIVAFAARDSIALSGGLRYPVPVGRRDGRVSLASETFTNLPPPTFNLSQLTQSFSSKGLTQQEMVILSGAHTIGVSHCTTISNRLYNFSPTESTDPNLDPTYASQLKQSCPQGSTDTSLVVDMDPPSPTVVDSSYYKNLLVNRGLFQSDQALMSSQETAAQVNLYASNGFIFNWRFALAMIKMGKIGVLTGTDGEIRLNCRVIN</sequence>
<evidence type="ECO:0000256" key="8">
    <source>
        <dbReference type="ARBA" id="ARBA00023004"/>
    </source>
</evidence>
<keyword evidence="3 18" id="KW-0575">Peroxidase</keyword>
<dbReference type="Proteomes" id="UP000652761">
    <property type="component" value="Unassembled WGS sequence"/>
</dbReference>
<feature type="disulfide bond" evidence="17">
    <location>
        <begin position="68"/>
        <end position="73"/>
    </location>
</feature>
<feature type="binding site" evidence="15">
    <location>
        <position position="254"/>
    </location>
    <ligand>
        <name>Ca(2+)</name>
        <dbReference type="ChEBI" id="CHEBI:29108"/>
        <label>2</label>
    </ligand>
</feature>
<keyword evidence="10" id="KW-0325">Glycoprotein</keyword>
<keyword evidence="11" id="KW-0873">Pyrrolidone carboxylic acid</keyword>
<accession>A0A843WEK9</accession>
<keyword evidence="5 15" id="KW-0479">Metal-binding</keyword>
<dbReference type="PRINTS" id="PR00461">
    <property type="entry name" value="PLPEROXIDASE"/>
</dbReference>
<dbReference type="GO" id="GO:0140825">
    <property type="term" value="F:lactoperoxidase activity"/>
    <property type="evidence" value="ECO:0007669"/>
    <property type="project" value="UniProtKB-EC"/>
</dbReference>
<feature type="binding site" evidence="15">
    <location>
        <position position="72"/>
    </location>
    <ligand>
        <name>Ca(2+)</name>
        <dbReference type="ChEBI" id="CHEBI:29108"/>
        <label>1</label>
    </ligand>
</feature>
<dbReference type="SMR" id="A0A843WEK9"/>
<keyword evidence="6 15" id="KW-0106">Calcium</keyword>
<evidence type="ECO:0000256" key="9">
    <source>
        <dbReference type="ARBA" id="ARBA00023157"/>
    </source>
</evidence>
<keyword evidence="9 17" id="KW-1015">Disulfide bond</keyword>
<feature type="binding site" evidence="15">
    <location>
        <position position="76"/>
    </location>
    <ligand>
        <name>Ca(2+)</name>
        <dbReference type="ChEBI" id="CHEBI:29108"/>
        <label>1</label>
    </ligand>
</feature>
<feature type="binding site" evidence="15">
    <location>
        <position position="194"/>
    </location>
    <ligand>
        <name>Ca(2+)</name>
        <dbReference type="ChEBI" id="CHEBI:29108"/>
        <label>2</label>
    </ligand>
</feature>
<organism evidence="20 21">
    <name type="scientific">Colocasia esculenta</name>
    <name type="common">Wild taro</name>
    <name type="synonym">Arum esculentum</name>
    <dbReference type="NCBI Taxonomy" id="4460"/>
    <lineage>
        <taxon>Eukaryota</taxon>
        <taxon>Viridiplantae</taxon>
        <taxon>Streptophyta</taxon>
        <taxon>Embryophyta</taxon>
        <taxon>Tracheophyta</taxon>
        <taxon>Spermatophyta</taxon>
        <taxon>Magnoliopsida</taxon>
        <taxon>Liliopsida</taxon>
        <taxon>Araceae</taxon>
        <taxon>Aroideae</taxon>
        <taxon>Colocasieae</taxon>
        <taxon>Colocasia</taxon>
    </lineage>
</organism>
<feature type="active site" description="Proton acceptor" evidence="13">
    <location>
        <position position="66"/>
    </location>
</feature>
<evidence type="ECO:0000256" key="3">
    <source>
        <dbReference type="ARBA" id="ARBA00022559"/>
    </source>
</evidence>
<evidence type="ECO:0000313" key="20">
    <source>
        <dbReference type="EMBL" id="MQM08662.1"/>
    </source>
</evidence>
<evidence type="ECO:0000256" key="11">
    <source>
        <dbReference type="ARBA" id="ARBA00023283"/>
    </source>
</evidence>
<dbReference type="GO" id="GO:0042744">
    <property type="term" value="P:hydrogen peroxide catabolic process"/>
    <property type="evidence" value="ECO:0007669"/>
    <property type="project" value="UniProtKB-KW"/>
</dbReference>
<feature type="disulfide bond" evidence="17">
    <location>
        <begin position="200"/>
        <end position="232"/>
    </location>
</feature>
<evidence type="ECO:0000256" key="5">
    <source>
        <dbReference type="ARBA" id="ARBA00022723"/>
    </source>
</evidence>
<comment type="similarity">
    <text evidence="18">Belongs to the peroxidase family. Classical plant (class III) peroxidase subfamily.</text>
</comment>
<feature type="binding site" evidence="15">
    <location>
        <position position="88"/>
    </location>
    <ligand>
        <name>Ca(2+)</name>
        <dbReference type="ChEBI" id="CHEBI:29108"/>
        <label>1</label>
    </ligand>
</feature>
<dbReference type="InterPro" id="IPR000823">
    <property type="entry name" value="Peroxidase_pln"/>
</dbReference>
<dbReference type="Gene3D" id="1.10.520.10">
    <property type="match status" value="1"/>
</dbReference>
<evidence type="ECO:0000256" key="18">
    <source>
        <dbReference type="RuleBase" id="RU362060"/>
    </source>
</evidence>
<evidence type="ECO:0000256" key="2">
    <source>
        <dbReference type="ARBA" id="ARBA00006873"/>
    </source>
</evidence>
<feature type="disulfide bond" evidence="17">
    <location>
        <begin position="35"/>
        <end position="115"/>
    </location>
</feature>
<protein>
    <recommendedName>
        <fullName evidence="18">Peroxidase</fullName>
        <ecNumber evidence="18">1.11.1.7</ecNumber>
    </recommendedName>
</protein>
<dbReference type="InterPro" id="IPR019793">
    <property type="entry name" value="Peroxidases_heam-ligand_BS"/>
</dbReference>
<evidence type="ECO:0000256" key="4">
    <source>
        <dbReference type="ARBA" id="ARBA00022617"/>
    </source>
</evidence>
<dbReference type="SUPFAM" id="SSF48113">
    <property type="entry name" value="Heme-dependent peroxidases"/>
    <property type="match status" value="1"/>
</dbReference>
<dbReference type="FunFam" id="1.10.520.10:FF:000001">
    <property type="entry name" value="Peroxidase"/>
    <property type="match status" value="1"/>
</dbReference>
<keyword evidence="18" id="KW-0964">Secreted</keyword>
<comment type="subcellular location">
    <subcellularLocation>
        <location evidence="18">Secreted</location>
    </subcellularLocation>
</comment>
<feature type="signal peptide" evidence="18">
    <location>
        <begin position="1"/>
        <end position="24"/>
    </location>
</feature>
<gene>
    <name evidence="20" type="ORF">Taro_041518</name>
</gene>
<feature type="binding site" evidence="15">
    <location>
        <position position="74"/>
    </location>
    <ligand>
        <name>Ca(2+)</name>
        <dbReference type="ChEBI" id="CHEBI:29108"/>
        <label>1</label>
    </ligand>
</feature>
<evidence type="ECO:0000256" key="13">
    <source>
        <dbReference type="PIRSR" id="PIRSR600823-1"/>
    </source>
</evidence>
<comment type="function">
    <text evidence="18">Removal of H(2)O(2), oxidation of toxic reductants, biosynthesis and degradation of lignin, suberization, auxin catabolism, response to environmental stresses such as wounding, pathogen attack and oxidative stress.</text>
</comment>
<dbReference type="GO" id="GO:0006979">
    <property type="term" value="P:response to oxidative stress"/>
    <property type="evidence" value="ECO:0007669"/>
    <property type="project" value="UniProtKB-UniRule"/>
</dbReference>
<dbReference type="AlphaFoldDB" id="A0A843WEK9"/>
<name>A0A843WEK9_COLES</name>
<keyword evidence="4 18" id="KW-0349">Heme</keyword>
<keyword evidence="18" id="KW-0732">Signal</keyword>
<dbReference type="InterPro" id="IPR010255">
    <property type="entry name" value="Haem_peroxidase_sf"/>
</dbReference>
<dbReference type="PANTHER" id="PTHR31517:SF84">
    <property type="entry name" value="PEROXIDASE"/>
    <property type="match status" value="1"/>
</dbReference>
<feature type="disulfide bond" evidence="17">
    <location>
        <begin position="121"/>
        <end position="322"/>
    </location>
</feature>
<feature type="domain" description="Plant heme peroxidase family profile" evidence="19">
    <location>
        <begin position="25"/>
        <end position="326"/>
    </location>
</feature>
<dbReference type="Gene3D" id="1.10.420.10">
    <property type="entry name" value="Peroxidase, domain 2"/>
    <property type="match status" value="1"/>
</dbReference>
<keyword evidence="8 15" id="KW-0408">Iron</keyword>
<evidence type="ECO:0000256" key="1">
    <source>
        <dbReference type="ARBA" id="ARBA00000189"/>
    </source>
</evidence>
<feature type="binding site" evidence="15">
    <location>
        <position position="246"/>
    </location>
    <ligand>
        <name>Ca(2+)</name>
        <dbReference type="ChEBI" id="CHEBI:29108"/>
        <label>2</label>
    </ligand>
</feature>
<dbReference type="PANTHER" id="PTHR31517">
    <property type="match status" value="1"/>
</dbReference>
<comment type="cofactor">
    <cofactor evidence="15 18">
        <name>heme b</name>
        <dbReference type="ChEBI" id="CHEBI:60344"/>
    </cofactor>
    <text evidence="15 18">Binds 1 heme b (iron(II)-protoporphyrin IX) group per subunit.</text>
</comment>
<evidence type="ECO:0000256" key="6">
    <source>
        <dbReference type="ARBA" id="ARBA00022837"/>
    </source>
</evidence>
<feature type="site" description="Transition state stabilizer" evidence="16">
    <location>
        <position position="62"/>
    </location>
</feature>
<feature type="binding site" description="axial binding residue" evidence="15">
    <location>
        <position position="193"/>
    </location>
    <ligand>
        <name>heme b</name>
        <dbReference type="ChEBI" id="CHEBI:60344"/>
    </ligand>
    <ligandPart>
        <name>Fe</name>
        <dbReference type="ChEBI" id="CHEBI:18248"/>
    </ligandPart>
</feature>
<comment type="cofactor">
    <cofactor evidence="15 18">
        <name>Ca(2+)</name>
        <dbReference type="ChEBI" id="CHEBI:29108"/>
    </cofactor>
    <text evidence="15 18">Binds 2 calcium ions per subunit.</text>
</comment>
<comment type="caution">
    <text evidence="20">The sequence shown here is derived from an EMBL/GenBank/DDBJ whole genome shotgun (WGS) entry which is preliminary data.</text>
</comment>
<feature type="chain" id="PRO_5033099497" description="Peroxidase" evidence="18">
    <location>
        <begin position="25"/>
        <end position="326"/>
    </location>
</feature>
<keyword evidence="7 18" id="KW-0560">Oxidoreductase</keyword>
<dbReference type="PRINTS" id="PR00458">
    <property type="entry name" value="PEROXIDASE"/>
</dbReference>
<evidence type="ECO:0000256" key="17">
    <source>
        <dbReference type="PIRSR" id="PIRSR600823-5"/>
    </source>
</evidence>
<dbReference type="OrthoDB" id="2113341at2759"/>
<proteinExistence type="inferred from homology"/>
<feature type="binding site" evidence="15">
    <location>
        <position position="70"/>
    </location>
    <ligand>
        <name>Ca(2+)</name>
        <dbReference type="ChEBI" id="CHEBI:29108"/>
        <label>1</label>
    </ligand>
</feature>
<dbReference type="FunFam" id="1.10.420.10:FF:000001">
    <property type="entry name" value="Peroxidase"/>
    <property type="match status" value="1"/>
</dbReference>
<evidence type="ECO:0000313" key="21">
    <source>
        <dbReference type="Proteomes" id="UP000652761"/>
    </source>
</evidence>
<feature type="binding site" evidence="14">
    <location>
        <position position="163"/>
    </location>
    <ligand>
        <name>substrate</name>
    </ligand>
</feature>
<dbReference type="EMBL" id="NMUH01004177">
    <property type="protein sequence ID" value="MQM08662.1"/>
    <property type="molecule type" value="Genomic_DNA"/>
</dbReference>
<evidence type="ECO:0000256" key="10">
    <source>
        <dbReference type="ARBA" id="ARBA00023180"/>
    </source>
</evidence>
<dbReference type="GO" id="GO:0020037">
    <property type="term" value="F:heme binding"/>
    <property type="evidence" value="ECO:0007669"/>
    <property type="project" value="UniProtKB-UniRule"/>
</dbReference>
<evidence type="ECO:0000256" key="14">
    <source>
        <dbReference type="PIRSR" id="PIRSR600823-2"/>
    </source>
</evidence>
<reference evidence="20" key="1">
    <citation type="submission" date="2017-07" db="EMBL/GenBank/DDBJ databases">
        <title>Taro Niue Genome Assembly and Annotation.</title>
        <authorList>
            <person name="Atibalentja N."/>
            <person name="Keating K."/>
            <person name="Fields C.J."/>
        </authorList>
    </citation>
    <scope>NUCLEOTIDE SEQUENCE</scope>
    <source>
        <strain evidence="20">Niue_2</strain>
        <tissue evidence="20">Leaf</tissue>
    </source>
</reference>
<comment type="similarity">
    <text evidence="2">Belongs to the peroxidase family. Ascorbate peroxidase subfamily.</text>
</comment>
<dbReference type="PROSITE" id="PS00435">
    <property type="entry name" value="PEROXIDASE_1"/>
    <property type="match status" value="1"/>
</dbReference>
<comment type="catalytic activity">
    <reaction evidence="1 18">
        <text>2 a phenolic donor + H2O2 = 2 a phenolic radical donor + 2 H2O</text>
        <dbReference type="Rhea" id="RHEA:56136"/>
        <dbReference type="ChEBI" id="CHEBI:15377"/>
        <dbReference type="ChEBI" id="CHEBI:16240"/>
        <dbReference type="ChEBI" id="CHEBI:139520"/>
        <dbReference type="ChEBI" id="CHEBI:139521"/>
        <dbReference type="EC" id="1.11.1.7"/>
    </reaction>
</comment>
<dbReference type="GO" id="GO:0046872">
    <property type="term" value="F:metal ion binding"/>
    <property type="evidence" value="ECO:0007669"/>
    <property type="project" value="UniProtKB-UniRule"/>
</dbReference>
<dbReference type="InterPro" id="IPR033905">
    <property type="entry name" value="Secretory_peroxidase"/>
</dbReference>
<dbReference type="PROSITE" id="PS50873">
    <property type="entry name" value="PEROXIDASE_4"/>
    <property type="match status" value="1"/>
</dbReference>
<dbReference type="InterPro" id="IPR002016">
    <property type="entry name" value="Haem_peroxidase"/>
</dbReference>
<dbReference type="EC" id="1.11.1.7" evidence="18"/>
<dbReference type="CDD" id="cd00693">
    <property type="entry name" value="secretory_peroxidase"/>
    <property type="match status" value="1"/>
</dbReference>
<evidence type="ECO:0000256" key="12">
    <source>
        <dbReference type="ARBA" id="ARBA00023324"/>
    </source>
</evidence>